<evidence type="ECO:0000313" key="1">
    <source>
        <dbReference type="EMBL" id="GAU38307.1"/>
    </source>
</evidence>
<organism evidence="1 2">
    <name type="scientific">Trifolium subterraneum</name>
    <name type="common">Subterranean clover</name>
    <dbReference type="NCBI Taxonomy" id="3900"/>
    <lineage>
        <taxon>Eukaryota</taxon>
        <taxon>Viridiplantae</taxon>
        <taxon>Streptophyta</taxon>
        <taxon>Embryophyta</taxon>
        <taxon>Tracheophyta</taxon>
        <taxon>Spermatophyta</taxon>
        <taxon>Magnoliopsida</taxon>
        <taxon>eudicotyledons</taxon>
        <taxon>Gunneridae</taxon>
        <taxon>Pentapetalae</taxon>
        <taxon>rosids</taxon>
        <taxon>fabids</taxon>
        <taxon>Fabales</taxon>
        <taxon>Fabaceae</taxon>
        <taxon>Papilionoideae</taxon>
        <taxon>50 kb inversion clade</taxon>
        <taxon>NPAAA clade</taxon>
        <taxon>Hologalegina</taxon>
        <taxon>IRL clade</taxon>
        <taxon>Trifolieae</taxon>
        <taxon>Trifolium</taxon>
    </lineage>
</organism>
<protein>
    <submittedName>
        <fullName evidence="1">Uncharacterized protein</fullName>
    </submittedName>
</protein>
<name>A0A2Z6P7C0_TRISU</name>
<evidence type="ECO:0000313" key="2">
    <source>
        <dbReference type="Proteomes" id="UP000242715"/>
    </source>
</evidence>
<proteinExistence type="predicted"/>
<gene>
    <name evidence="1" type="ORF">TSUD_61680</name>
</gene>
<dbReference type="EMBL" id="DF973710">
    <property type="protein sequence ID" value="GAU38307.1"/>
    <property type="molecule type" value="Genomic_DNA"/>
</dbReference>
<dbReference type="AlphaFoldDB" id="A0A2Z6P7C0"/>
<accession>A0A2Z6P7C0</accession>
<reference evidence="2" key="1">
    <citation type="journal article" date="2017" name="Front. Plant Sci.">
        <title>Climate Clever Clovers: New Paradigm to Reduce the Environmental Footprint of Ruminants by Breeding Low Methanogenic Forages Utilizing Haplotype Variation.</title>
        <authorList>
            <person name="Kaur P."/>
            <person name="Appels R."/>
            <person name="Bayer P.E."/>
            <person name="Keeble-Gagnere G."/>
            <person name="Wang J."/>
            <person name="Hirakawa H."/>
            <person name="Shirasawa K."/>
            <person name="Vercoe P."/>
            <person name="Stefanova K."/>
            <person name="Durmic Z."/>
            <person name="Nichols P."/>
            <person name="Revell C."/>
            <person name="Isobe S.N."/>
            <person name="Edwards D."/>
            <person name="Erskine W."/>
        </authorList>
    </citation>
    <scope>NUCLEOTIDE SEQUENCE [LARGE SCALE GENOMIC DNA]</scope>
    <source>
        <strain evidence="2">cv. Daliak</strain>
    </source>
</reference>
<dbReference type="OrthoDB" id="1607513at2759"/>
<keyword evidence="2" id="KW-1185">Reference proteome</keyword>
<dbReference type="Proteomes" id="UP000242715">
    <property type="component" value="Unassembled WGS sequence"/>
</dbReference>
<sequence>MDIVEENFELSHTEDLLPKVIIKCLDEWDIDCKLFALTLDDCSVNDDITLRIKERVSEKRPFLST</sequence>